<evidence type="ECO:0000256" key="2">
    <source>
        <dbReference type="ARBA" id="ARBA00022722"/>
    </source>
</evidence>
<dbReference type="CDD" id="cd01310">
    <property type="entry name" value="TatD_DNAse"/>
    <property type="match status" value="1"/>
</dbReference>
<keyword evidence="6" id="KW-0460">Magnesium</keyword>
<dbReference type="PIRSF" id="PIRSF005902">
    <property type="entry name" value="DNase_TatD"/>
    <property type="match status" value="1"/>
</dbReference>
<gene>
    <name evidence="8" type="ORF">SAMN05660443_1510</name>
</gene>
<evidence type="ECO:0000256" key="7">
    <source>
        <dbReference type="PIRSR" id="PIRSR005902-1"/>
    </source>
</evidence>
<dbReference type="InterPro" id="IPR018228">
    <property type="entry name" value="DNase_TatD-rel_CS"/>
</dbReference>
<dbReference type="Gene3D" id="3.20.20.140">
    <property type="entry name" value="Metal-dependent hydrolases"/>
    <property type="match status" value="1"/>
</dbReference>
<dbReference type="GO" id="GO:0046872">
    <property type="term" value="F:metal ion binding"/>
    <property type="evidence" value="ECO:0007669"/>
    <property type="project" value="UniProtKB-KW"/>
</dbReference>
<dbReference type="SUPFAM" id="SSF51556">
    <property type="entry name" value="Metallo-dependent hydrolases"/>
    <property type="match status" value="1"/>
</dbReference>
<feature type="binding site" evidence="7">
    <location>
        <position position="140"/>
    </location>
    <ligand>
        <name>a divalent metal cation</name>
        <dbReference type="ChEBI" id="CHEBI:60240"/>
        <label>2</label>
    </ligand>
</feature>
<dbReference type="EMBL" id="FOLH01000003">
    <property type="protein sequence ID" value="SFC12468.1"/>
    <property type="molecule type" value="Genomic_DNA"/>
</dbReference>
<sequence length="279" mass="30936">MALLPFSEPLRPLVDIGVNLTDKAFAKDLPEVLEKARLAGVTGMLLTGTDVQTSEAALQLVEEDPLSLRSTAGVHPHQASCWNDEVGAHIRALLKSPNVAAVGETGLDFNRNFSTPEEQKKAFEAQLELAAETGKPLFIHERDAGETLLDILKSWRDDLAGGVVHCFTGERKSLFGYLDLDLYVGFTGWICDERRGTHLWPLLPSIPEQRLLIETDAPWLLPRTLKPKPKKGRNEPAYLPWVLAKLAEIRQQAPAQLALQTSRNAQTLFNLPDSFLMET</sequence>
<keyword evidence="2" id="KW-0540">Nuclease</keyword>
<proteinExistence type="predicted"/>
<keyword evidence="3 7" id="KW-0479">Metal-binding</keyword>
<dbReference type="PANTHER" id="PTHR10060:SF15">
    <property type="entry name" value="DEOXYRIBONUCLEASE TATDN1"/>
    <property type="match status" value="1"/>
</dbReference>
<dbReference type="FunFam" id="3.20.20.140:FF:000018">
    <property type="entry name" value="3'-5' ssDNA/RNA exonuclease TatD"/>
    <property type="match status" value="1"/>
</dbReference>
<keyword evidence="4" id="KW-0378">Hydrolase</keyword>
<dbReference type="GO" id="GO:0004527">
    <property type="term" value="F:exonuclease activity"/>
    <property type="evidence" value="ECO:0007669"/>
    <property type="project" value="UniProtKB-KW"/>
</dbReference>
<dbReference type="AlphaFoldDB" id="A0A1I1GRH5"/>
<dbReference type="InterPro" id="IPR032466">
    <property type="entry name" value="Metal_Hydrolase"/>
</dbReference>
<dbReference type="Pfam" id="PF01026">
    <property type="entry name" value="TatD_DNase"/>
    <property type="match status" value="1"/>
</dbReference>
<evidence type="ECO:0000313" key="8">
    <source>
        <dbReference type="EMBL" id="SFC12468.1"/>
    </source>
</evidence>
<evidence type="ECO:0000313" key="9">
    <source>
        <dbReference type="Proteomes" id="UP000199058"/>
    </source>
</evidence>
<evidence type="ECO:0000256" key="3">
    <source>
        <dbReference type="ARBA" id="ARBA00022723"/>
    </source>
</evidence>
<dbReference type="PROSITE" id="PS01090">
    <property type="entry name" value="TATD_2"/>
    <property type="match status" value="1"/>
</dbReference>
<organism evidence="8 9">
    <name type="scientific">Marinospirillum celere</name>
    <dbReference type="NCBI Taxonomy" id="1122252"/>
    <lineage>
        <taxon>Bacteria</taxon>
        <taxon>Pseudomonadati</taxon>
        <taxon>Pseudomonadota</taxon>
        <taxon>Gammaproteobacteria</taxon>
        <taxon>Oceanospirillales</taxon>
        <taxon>Oceanospirillaceae</taxon>
        <taxon>Marinospirillum</taxon>
    </lineage>
</organism>
<dbReference type="OrthoDB" id="9810005at2"/>
<dbReference type="RefSeq" id="WP_091961480.1">
    <property type="nucleotide sequence ID" value="NZ_FOLH01000003.1"/>
</dbReference>
<evidence type="ECO:0000256" key="6">
    <source>
        <dbReference type="ARBA" id="ARBA00022842"/>
    </source>
</evidence>
<dbReference type="Proteomes" id="UP000199058">
    <property type="component" value="Unassembled WGS sequence"/>
</dbReference>
<dbReference type="STRING" id="1122252.SAMN05660443_1510"/>
<protein>
    <submittedName>
        <fullName evidence="8">TatD DNase family protein</fullName>
    </submittedName>
</protein>
<feature type="binding site" evidence="7">
    <location>
        <position position="104"/>
    </location>
    <ligand>
        <name>a divalent metal cation</name>
        <dbReference type="ChEBI" id="CHEBI:60240"/>
        <label>1</label>
    </ligand>
</feature>
<evidence type="ECO:0000256" key="1">
    <source>
        <dbReference type="ARBA" id="ARBA00022490"/>
    </source>
</evidence>
<dbReference type="InterPro" id="IPR050891">
    <property type="entry name" value="TatD-type_Hydrolase"/>
</dbReference>
<evidence type="ECO:0000256" key="4">
    <source>
        <dbReference type="ARBA" id="ARBA00022801"/>
    </source>
</evidence>
<dbReference type="PROSITE" id="PS01091">
    <property type="entry name" value="TATD_3"/>
    <property type="match status" value="1"/>
</dbReference>
<keyword evidence="1" id="KW-0963">Cytoplasm</keyword>
<evidence type="ECO:0000256" key="5">
    <source>
        <dbReference type="ARBA" id="ARBA00022839"/>
    </source>
</evidence>
<feature type="binding site" evidence="7">
    <location>
        <position position="165"/>
    </location>
    <ligand>
        <name>a divalent metal cation</name>
        <dbReference type="ChEBI" id="CHEBI:60240"/>
        <label>2</label>
    </ligand>
</feature>
<feature type="binding site" evidence="7">
    <location>
        <position position="216"/>
    </location>
    <ligand>
        <name>a divalent metal cation</name>
        <dbReference type="ChEBI" id="CHEBI:60240"/>
        <label>1</label>
    </ligand>
</feature>
<keyword evidence="9" id="KW-1185">Reference proteome</keyword>
<name>A0A1I1GRH5_9GAMM</name>
<reference evidence="8 9" key="1">
    <citation type="submission" date="2016-10" db="EMBL/GenBank/DDBJ databases">
        <authorList>
            <person name="de Groot N.N."/>
        </authorList>
    </citation>
    <scope>NUCLEOTIDE SEQUENCE [LARGE SCALE GENOMIC DNA]</scope>
    <source>
        <strain evidence="8 9">DSM 18438</strain>
    </source>
</reference>
<dbReference type="PANTHER" id="PTHR10060">
    <property type="entry name" value="TATD FAMILY DEOXYRIBONUCLEASE"/>
    <property type="match status" value="1"/>
</dbReference>
<accession>A0A1I1GRH5</accession>
<dbReference type="InterPro" id="IPR001130">
    <property type="entry name" value="TatD-like"/>
</dbReference>
<keyword evidence="5" id="KW-0269">Exonuclease</keyword>